<dbReference type="GO" id="GO:0055085">
    <property type="term" value="P:transmembrane transport"/>
    <property type="evidence" value="ECO:0007669"/>
    <property type="project" value="InterPro"/>
</dbReference>
<sequence>METKKSNKADLERKRWIGFLLGLIIASSIFFVAMEYSTGGGEEKADTHLLKDIKLHDQDMIPAIDQQALAKQKDDKKPTMEDMLNLKRSETPNKVTPHEVGNMQSNDTKTAAPQISETPLLINEGTLLPDPPKDVEDAKKETNKFTEDKSEVKIERTDDKIAKRILSETPTPPEGWSAFFVWLTKNIKYPEVAKQANQQAVVSITFIINSDGTVDDIKIKESKNPIFEAEVLRVVRTMGKWKPGIQNNKPCKSLIEIPVVFSLG</sequence>
<evidence type="ECO:0000256" key="9">
    <source>
        <dbReference type="ARBA" id="ARBA00023136"/>
    </source>
</evidence>
<dbReference type="Proteomes" id="UP000029538">
    <property type="component" value="Unassembled WGS sequence"/>
</dbReference>
<evidence type="ECO:0000256" key="4">
    <source>
        <dbReference type="ARBA" id="ARBA00022475"/>
    </source>
</evidence>
<organism evidence="13 14">
    <name type="scientific">Prevotella disiens DNF00882</name>
    <dbReference type="NCBI Taxonomy" id="1401075"/>
    <lineage>
        <taxon>Bacteria</taxon>
        <taxon>Pseudomonadati</taxon>
        <taxon>Bacteroidota</taxon>
        <taxon>Bacteroidia</taxon>
        <taxon>Bacteroidales</taxon>
        <taxon>Prevotellaceae</taxon>
        <taxon>Prevotella</taxon>
    </lineage>
</organism>
<name>A0A096AUS7_9BACT</name>
<dbReference type="PROSITE" id="PS52015">
    <property type="entry name" value="TONB_CTD"/>
    <property type="match status" value="1"/>
</dbReference>
<evidence type="ECO:0000256" key="2">
    <source>
        <dbReference type="ARBA" id="ARBA00006555"/>
    </source>
</evidence>
<proteinExistence type="inferred from homology"/>
<evidence type="ECO:0000256" key="11">
    <source>
        <dbReference type="SAM" id="Phobius"/>
    </source>
</evidence>
<keyword evidence="7" id="KW-0653">Protein transport</keyword>
<evidence type="ECO:0000256" key="7">
    <source>
        <dbReference type="ARBA" id="ARBA00022927"/>
    </source>
</evidence>
<evidence type="ECO:0000256" key="5">
    <source>
        <dbReference type="ARBA" id="ARBA00022519"/>
    </source>
</evidence>
<reference evidence="13 14" key="1">
    <citation type="submission" date="2014-07" db="EMBL/GenBank/DDBJ databases">
        <authorList>
            <person name="McCorrison J."/>
            <person name="Sanka R."/>
            <person name="Torralba M."/>
            <person name="Gillis M."/>
            <person name="Haft D.H."/>
            <person name="Methe B."/>
            <person name="Sutton G."/>
            <person name="Nelson K.E."/>
        </authorList>
    </citation>
    <scope>NUCLEOTIDE SEQUENCE [LARGE SCALE GENOMIC DNA]</scope>
    <source>
        <strain evidence="13 14">DNF00882</strain>
    </source>
</reference>
<dbReference type="GO" id="GO:0015031">
    <property type="term" value="P:protein transport"/>
    <property type="evidence" value="ECO:0007669"/>
    <property type="project" value="UniProtKB-KW"/>
</dbReference>
<dbReference type="GO" id="GO:0031992">
    <property type="term" value="F:energy transducer activity"/>
    <property type="evidence" value="ECO:0007669"/>
    <property type="project" value="TreeGrafter"/>
</dbReference>
<dbReference type="GO" id="GO:0098797">
    <property type="term" value="C:plasma membrane protein complex"/>
    <property type="evidence" value="ECO:0007669"/>
    <property type="project" value="TreeGrafter"/>
</dbReference>
<evidence type="ECO:0000259" key="12">
    <source>
        <dbReference type="PROSITE" id="PS52015"/>
    </source>
</evidence>
<keyword evidence="9 11" id="KW-0472">Membrane</keyword>
<comment type="similarity">
    <text evidence="2">Belongs to the TonB family.</text>
</comment>
<keyword evidence="3" id="KW-0813">Transport</keyword>
<gene>
    <name evidence="13" type="ORF">HMPREF0654_00080</name>
</gene>
<evidence type="ECO:0000256" key="1">
    <source>
        <dbReference type="ARBA" id="ARBA00004383"/>
    </source>
</evidence>
<feature type="domain" description="TonB C-terminal" evidence="12">
    <location>
        <begin position="174"/>
        <end position="264"/>
    </location>
</feature>
<feature type="transmembrane region" description="Helical" evidence="11">
    <location>
        <begin position="16"/>
        <end position="34"/>
    </location>
</feature>
<protein>
    <submittedName>
        <fullName evidence="13">Energy transducer TonB</fullName>
    </submittedName>
</protein>
<keyword evidence="4" id="KW-1003">Cell membrane</keyword>
<dbReference type="RefSeq" id="WP_036881802.1">
    <property type="nucleotide sequence ID" value="NZ_JRNR01000002.1"/>
</dbReference>
<comment type="caution">
    <text evidence="13">The sequence shown here is derived from an EMBL/GenBank/DDBJ whole genome shotgun (WGS) entry which is preliminary data.</text>
</comment>
<evidence type="ECO:0000256" key="10">
    <source>
        <dbReference type="SAM" id="MobiDB-lite"/>
    </source>
</evidence>
<dbReference type="InterPro" id="IPR051045">
    <property type="entry name" value="TonB-dependent_transducer"/>
</dbReference>
<accession>A0A096AUS7</accession>
<dbReference type="InterPro" id="IPR037682">
    <property type="entry name" value="TonB_C"/>
</dbReference>
<dbReference type="AlphaFoldDB" id="A0A096AUS7"/>
<dbReference type="PANTHER" id="PTHR33446">
    <property type="entry name" value="PROTEIN TONB-RELATED"/>
    <property type="match status" value="1"/>
</dbReference>
<dbReference type="EMBL" id="JRNR01000002">
    <property type="protein sequence ID" value="KGF50511.1"/>
    <property type="molecule type" value="Genomic_DNA"/>
</dbReference>
<dbReference type="InterPro" id="IPR006260">
    <property type="entry name" value="TonB/TolA_C"/>
</dbReference>
<dbReference type="NCBIfam" id="TIGR01352">
    <property type="entry name" value="tonB_Cterm"/>
    <property type="match status" value="1"/>
</dbReference>
<dbReference type="PANTHER" id="PTHR33446:SF2">
    <property type="entry name" value="PROTEIN TONB"/>
    <property type="match status" value="1"/>
</dbReference>
<evidence type="ECO:0000313" key="14">
    <source>
        <dbReference type="Proteomes" id="UP000029538"/>
    </source>
</evidence>
<feature type="compositionally biased region" description="Basic and acidic residues" evidence="10">
    <location>
        <begin position="131"/>
        <end position="151"/>
    </location>
</feature>
<feature type="region of interest" description="Disordered" evidence="10">
    <location>
        <begin position="123"/>
        <end position="151"/>
    </location>
</feature>
<comment type="subcellular location">
    <subcellularLocation>
        <location evidence="1">Cell inner membrane</location>
        <topology evidence="1">Single-pass membrane protein</topology>
        <orientation evidence="1">Periplasmic side</orientation>
    </subcellularLocation>
</comment>
<evidence type="ECO:0000256" key="8">
    <source>
        <dbReference type="ARBA" id="ARBA00022989"/>
    </source>
</evidence>
<keyword evidence="5" id="KW-0997">Cell inner membrane</keyword>
<keyword evidence="8 11" id="KW-1133">Transmembrane helix</keyword>
<dbReference type="Gene3D" id="3.30.1150.10">
    <property type="match status" value="1"/>
</dbReference>
<evidence type="ECO:0000313" key="13">
    <source>
        <dbReference type="EMBL" id="KGF50511.1"/>
    </source>
</evidence>
<dbReference type="SUPFAM" id="SSF74653">
    <property type="entry name" value="TolA/TonB C-terminal domain"/>
    <property type="match status" value="1"/>
</dbReference>
<keyword evidence="6 11" id="KW-0812">Transmembrane</keyword>
<dbReference type="Pfam" id="PF03544">
    <property type="entry name" value="TonB_C"/>
    <property type="match status" value="1"/>
</dbReference>
<evidence type="ECO:0000256" key="6">
    <source>
        <dbReference type="ARBA" id="ARBA00022692"/>
    </source>
</evidence>
<evidence type="ECO:0000256" key="3">
    <source>
        <dbReference type="ARBA" id="ARBA00022448"/>
    </source>
</evidence>